<evidence type="ECO:0000259" key="2">
    <source>
        <dbReference type="Pfam" id="PF00561"/>
    </source>
</evidence>
<keyword evidence="4" id="KW-1185">Reference proteome</keyword>
<keyword evidence="1 3" id="KW-0378">Hydrolase</keyword>
<dbReference type="Pfam" id="PF00561">
    <property type="entry name" value="Abhydrolase_1"/>
    <property type="match status" value="1"/>
</dbReference>
<gene>
    <name evidence="3" type="ORF">HD596_001902</name>
</gene>
<dbReference type="InterPro" id="IPR050266">
    <property type="entry name" value="AB_hydrolase_sf"/>
</dbReference>
<dbReference type="RefSeq" id="WP_221519252.1">
    <property type="nucleotide sequence ID" value="NZ_JACHMB010000001.1"/>
</dbReference>
<feature type="domain" description="AB hydrolase-1" evidence="2">
    <location>
        <begin position="28"/>
        <end position="280"/>
    </location>
</feature>
<dbReference type="Gene3D" id="3.40.50.1820">
    <property type="entry name" value="alpha/beta hydrolase"/>
    <property type="match status" value="1"/>
</dbReference>
<dbReference type="EMBL" id="JACHMB010000001">
    <property type="protein sequence ID" value="MBB5775146.1"/>
    <property type="molecule type" value="Genomic_DNA"/>
</dbReference>
<evidence type="ECO:0000313" key="3">
    <source>
        <dbReference type="EMBL" id="MBB5775146.1"/>
    </source>
</evidence>
<dbReference type="PANTHER" id="PTHR43798:SF31">
    <property type="entry name" value="AB HYDROLASE SUPERFAMILY PROTEIN YCLE"/>
    <property type="match status" value="1"/>
</dbReference>
<keyword evidence="3" id="KW-0645">Protease</keyword>
<keyword evidence="3" id="KW-0031">Aminopeptidase</keyword>
<dbReference type="GO" id="GO:0016020">
    <property type="term" value="C:membrane"/>
    <property type="evidence" value="ECO:0007669"/>
    <property type="project" value="TreeGrafter"/>
</dbReference>
<dbReference type="SUPFAM" id="SSF53474">
    <property type="entry name" value="alpha/beta-Hydrolases"/>
    <property type="match status" value="1"/>
</dbReference>
<name>A0A7W9G102_9ACTN</name>
<dbReference type="InterPro" id="IPR029058">
    <property type="entry name" value="AB_hydrolase_fold"/>
</dbReference>
<evidence type="ECO:0000256" key="1">
    <source>
        <dbReference type="ARBA" id="ARBA00022801"/>
    </source>
</evidence>
<dbReference type="InterPro" id="IPR000073">
    <property type="entry name" value="AB_hydrolase_1"/>
</dbReference>
<comment type="caution">
    <text evidence="3">The sequence shown here is derived from an EMBL/GenBank/DDBJ whole genome shotgun (WGS) entry which is preliminary data.</text>
</comment>
<dbReference type="PRINTS" id="PR00111">
    <property type="entry name" value="ABHYDROLASE"/>
</dbReference>
<protein>
    <submittedName>
        <fullName evidence="3">Proline iminopeptidase</fullName>
        <ecNumber evidence="3">3.4.11.5</ecNumber>
    </submittedName>
</protein>
<organism evidence="3 4">
    <name type="scientific">Nonomuraea jabiensis</name>
    <dbReference type="NCBI Taxonomy" id="882448"/>
    <lineage>
        <taxon>Bacteria</taxon>
        <taxon>Bacillati</taxon>
        <taxon>Actinomycetota</taxon>
        <taxon>Actinomycetes</taxon>
        <taxon>Streptosporangiales</taxon>
        <taxon>Streptosporangiaceae</taxon>
        <taxon>Nonomuraea</taxon>
    </lineage>
</organism>
<dbReference type="Proteomes" id="UP000579153">
    <property type="component" value="Unassembled WGS sequence"/>
</dbReference>
<reference evidence="3 4" key="1">
    <citation type="submission" date="2020-08" db="EMBL/GenBank/DDBJ databases">
        <title>Sequencing the genomes of 1000 actinobacteria strains.</title>
        <authorList>
            <person name="Klenk H.-P."/>
        </authorList>
    </citation>
    <scope>NUCLEOTIDE SEQUENCE [LARGE SCALE GENOMIC DNA]</scope>
    <source>
        <strain evidence="3 4">DSM 45507</strain>
    </source>
</reference>
<dbReference type="EC" id="3.4.11.5" evidence="3"/>
<evidence type="ECO:0000313" key="4">
    <source>
        <dbReference type="Proteomes" id="UP000579153"/>
    </source>
</evidence>
<proteinExistence type="predicted"/>
<accession>A0A7W9G102</accession>
<dbReference type="AlphaFoldDB" id="A0A7W9G102"/>
<sequence length="295" mass="33109">MIEHPPGQAYEIRADRRTWVEQHGDGDAVVLLAGLGPAGSHVIFHPHFDALAADHRVIYVDLFGRGRSGRPRHLSEITFADDVADVAALLGRLGPAHLYGFSYGGLIAQAIALDHPDLARTVTLANTLHSPEMWQLNHANINRELATQLPEVWERIQALRLDGLRSTDEPLRREFAKAAALVRFYDPANAALLADEPGARNQELYPIFCGDDVDFVIGGEVARIPDFRPRLKEIRVPLMVLAGRHDRALHPALQQDFRRFAPQARFHMLERSGSFGHVEETETVHSLLRDFWRQS</sequence>
<dbReference type="PANTHER" id="PTHR43798">
    <property type="entry name" value="MONOACYLGLYCEROL LIPASE"/>
    <property type="match status" value="1"/>
</dbReference>
<dbReference type="GO" id="GO:0004177">
    <property type="term" value="F:aminopeptidase activity"/>
    <property type="evidence" value="ECO:0007669"/>
    <property type="project" value="UniProtKB-KW"/>
</dbReference>